<evidence type="ECO:0000313" key="2">
    <source>
        <dbReference type="EMBL" id="QCT06133.1"/>
    </source>
</evidence>
<dbReference type="PANTHER" id="PTHR34989">
    <property type="entry name" value="PROTEIN HDED"/>
    <property type="match status" value="1"/>
</dbReference>
<name>A0A4V1G4W4_9FIRM</name>
<keyword evidence="1" id="KW-0472">Membrane</keyword>
<keyword evidence="1" id="KW-1133">Transmembrane helix</keyword>
<evidence type="ECO:0000313" key="3">
    <source>
        <dbReference type="Proteomes" id="UP000301475"/>
    </source>
</evidence>
<feature type="transmembrane region" description="Helical" evidence="1">
    <location>
        <begin position="15"/>
        <end position="33"/>
    </location>
</feature>
<reference evidence="2 3" key="1">
    <citation type="submission" date="2019-04" db="EMBL/GenBank/DDBJ databases">
        <authorList>
            <person name="Embree M."/>
            <person name="Gaffney J.R."/>
        </authorList>
    </citation>
    <scope>NUCLEOTIDE SEQUENCE [LARGE SCALE GENOMIC DNA]</scope>
    <source>
        <strain evidence="2 3">JE7A12</strain>
    </source>
</reference>
<dbReference type="PANTHER" id="PTHR34989:SF1">
    <property type="entry name" value="PROTEIN HDED"/>
    <property type="match status" value="1"/>
</dbReference>
<dbReference type="Pfam" id="PF03729">
    <property type="entry name" value="DUF308"/>
    <property type="match status" value="2"/>
</dbReference>
<evidence type="ECO:0000256" key="1">
    <source>
        <dbReference type="SAM" id="Phobius"/>
    </source>
</evidence>
<feature type="transmembrane region" description="Helical" evidence="1">
    <location>
        <begin position="128"/>
        <end position="147"/>
    </location>
</feature>
<dbReference type="AlphaFoldDB" id="A0A4V1G4W4"/>
<dbReference type="Proteomes" id="UP000301475">
    <property type="component" value="Chromosome"/>
</dbReference>
<proteinExistence type="predicted"/>
<organism evidence="2 3">
    <name type="scientific">Ruminococcus bovis</name>
    <dbReference type="NCBI Taxonomy" id="2564099"/>
    <lineage>
        <taxon>Bacteria</taxon>
        <taxon>Bacillati</taxon>
        <taxon>Bacillota</taxon>
        <taxon>Clostridia</taxon>
        <taxon>Eubacteriales</taxon>
        <taxon>Oscillospiraceae</taxon>
        <taxon>Ruminococcus</taxon>
    </lineage>
</organism>
<dbReference type="EMBL" id="CP039381">
    <property type="protein sequence ID" value="QCT06133.1"/>
    <property type="molecule type" value="Genomic_DNA"/>
</dbReference>
<sequence length="203" mass="22226">MSSKDNKAKTFKKEFIFTAIALIAVGAMFVILPESSTKIICYVTAGLLCVWGIIKLFMYISAERQQQAFTSFSLVGSVALIIGGVAIFINPEFFASILATFFGCVMIVDGVLKVQYGVDLAKIGAKMWWTILILAAVIIGLGLVVVFNPFSTAMVFTIFAGTVLIFNGISDIVTTIYVSHIYKELAKKQKTITLTDEDYKDVD</sequence>
<dbReference type="KEGG" id="ruj:E5Z56_01550"/>
<dbReference type="InterPro" id="IPR005325">
    <property type="entry name" value="DUF308_memb"/>
</dbReference>
<feature type="transmembrane region" description="Helical" evidence="1">
    <location>
        <begin position="39"/>
        <end position="57"/>
    </location>
</feature>
<dbReference type="GO" id="GO:0005886">
    <property type="term" value="C:plasma membrane"/>
    <property type="evidence" value="ECO:0007669"/>
    <property type="project" value="TreeGrafter"/>
</dbReference>
<evidence type="ECO:0008006" key="4">
    <source>
        <dbReference type="Google" id="ProtNLM"/>
    </source>
</evidence>
<keyword evidence="1" id="KW-0812">Transmembrane</keyword>
<dbReference type="OrthoDB" id="2087796at2"/>
<dbReference type="InterPro" id="IPR052712">
    <property type="entry name" value="Acid_resist_chaperone_HdeD"/>
</dbReference>
<dbReference type="RefSeq" id="WP_138156225.1">
    <property type="nucleotide sequence ID" value="NZ_CP039381.1"/>
</dbReference>
<feature type="transmembrane region" description="Helical" evidence="1">
    <location>
        <begin position="95"/>
        <end position="116"/>
    </location>
</feature>
<gene>
    <name evidence="2" type="ORF">E5Z56_01550</name>
</gene>
<accession>A0A4V1G4W4</accession>
<protein>
    <recommendedName>
        <fullName evidence="4">DUF308 domain-containing protein</fullName>
    </recommendedName>
</protein>
<feature type="transmembrane region" description="Helical" evidence="1">
    <location>
        <begin position="153"/>
        <end position="178"/>
    </location>
</feature>
<keyword evidence="3" id="KW-1185">Reference proteome</keyword>
<feature type="transmembrane region" description="Helical" evidence="1">
    <location>
        <begin position="69"/>
        <end position="89"/>
    </location>
</feature>